<keyword evidence="3" id="KW-1185">Reference proteome</keyword>
<reference evidence="2" key="1">
    <citation type="journal article" date="2020" name="bioRxiv">
        <title>Hybrid origin of Populus tomentosa Carr. identified through genome sequencing and phylogenomic analysis.</title>
        <authorList>
            <person name="An X."/>
            <person name="Gao K."/>
            <person name="Chen Z."/>
            <person name="Li J."/>
            <person name="Yang X."/>
            <person name="Yang X."/>
            <person name="Zhou J."/>
            <person name="Guo T."/>
            <person name="Zhao T."/>
            <person name="Huang S."/>
            <person name="Miao D."/>
            <person name="Khan W.U."/>
            <person name="Rao P."/>
            <person name="Ye M."/>
            <person name="Lei B."/>
            <person name="Liao W."/>
            <person name="Wang J."/>
            <person name="Ji L."/>
            <person name="Li Y."/>
            <person name="Guo B."/>
            <person name="Mustafa N.S."/>
            <person name="Li S."/>
            <person name="Yun Q."/>
            <person name="Keller S.R."/>
            <person name="Mao J."/>
            <person name="Zhang R."/>
            <person name="Strauss S.H."/>
        </authorList>
    </citation>
    <scope>NUCLEOTIDE SEQUENCE</scope>
    <source>
        <strain evidence="2">GM15</strain>
        <tissue evidence="2">Leaf</tissue>
    </source>
</reference>
<name>A0A8X7ZPB1_POPTO</name>
<feature type="compositionally biased region" description="Basic and acidic residues" evidence="1">
    <location>
        <begin position="88"/>
        <end position="107"/>
    </location>
</feature>
<feature type="region of interest" description="Disordered" evidence="1">
    <location>
        <begin position="87"/>
        <end position="120"/>
    </location>
</feature>
<dbReference type="AlphaFoldDB" id="A0A8X7ZPB1"/>
<protein>
    <submittedName>
        <fullName evidence="2">Uncharacterized protein</fullName>
    </submittedName>
</protein>
<dbReference type="EMBL" id="JAAWWB010000011">
    <property type="protein sequence ID" value="KAG6771612.1"/>
    <property type="molecule type" value="Genomic_DNA"/>
</dbReference>
<gene>
    <name evidence="2" type="ORF">POTOM_022987</name>
</gene>
<dbReference type="OrthoDB" id="1713818at2759"/>
<dbReference type="Proteomes" id="UP000886885">
    <property type="component" value="Chromosome 6A"/>
</dbReference>
<sequence length="170" mass="19035">MPMRRLSRKVPLSGKWEPKEYTLLFNVLEANPAHVKALLCRRGMANLEVGDFEEARGDFEMMMKADKSFEPDATAAFKKLKQKQKVGCGEEGKEKIADAGTDNRGEEQSTNENDQEKDGSLSCGQLVEDFVQLLGFKDARYCDKALGLGGSSIISINWLANSDFERKKTY</sequence>
<evidence type="ECO:0000256" key="1">
    <source>
        <dbReference type="SAM" id="MobiDB-lite"/>
    </source>
</evidence>
<accession>A0A8X7ZPB1</accession>
<proteinExistence type="predicted"/>
<evidence type="ECO:0000313" key="2">
    <source>
        <dbReference type="EMBL" id="KAG6771612.1"/>
    </source>
</evidence>
<evidence type="ECO:0000313" key="3">
    <source>
        <dbReference type="Proteomes" id="UP000886885"/>
    </source>
</evidence>
<comment type="caution">
    <text evidence="2">The sequence shown here is derived from an EMBL/GenBank/DDBJ whole genome shotgun (WGS) entry which is preliminary data.</text>
</comment>
<organism evidence="2 3">
    <name type="scientific">Populus tomentosa</name>
    <name type="common">Chinese white poplar</name>
    <dbReference type="NCBI Taxonomy" id="118781"/>
    <lineage>
        <taxon>Eukaryota</taxon>
        <taxon>Viridiplantae</taxon>
        <taxon>Streptophyta</taxon>
        <taxon>Embryophyta</taxon>
        <taxon>Tracheophyta</taxon>
        <taxon>Spermatophyta</taxon>
        <taxon>Magnoliopsida</taxon>
        <taxon>eudicotyledons</taxon>
        <taxon>Gunneridae</taxon>
        <taxon>Pentapetalae</taxon>
        <taxon>rosids</taxon>
        <taxon>fabids</taxon>
        <taxon>Malpighiales</taxon>
        <taxon>Salicaceae</taxon>
        <taxon>Saliceae</taxon>
        <taxon>Populus</taxon>
    </lineage>
</organism>